<name>A0AA48GT05_9BACT</name>
<protein>
    <recommendedName>
        <fullName evidence="4">DUF2164 domain-containing protein</fullName>
    </recommendedName>
</protein>
<gene>
    <name evidence="2" type="ORF">METEAL_29290</name>
</gene>
<dbReference type="Proteomes" id="UP001238179">
    <property type="component" value="Chromosome"/>
</dbReference>
<feature type="region of interest" description="Disordered" evidence="1">
    <location>
        <begin position="83"/>
        <end position="102"/>
    </location>
</feature>
<evidence type="ECO:0000256" key="1">
    <source>
        <dbReference type="SAM" id="MobiDB-lite"/>
    </source>
</evidence>
<dbReference type="AlphaFoldDB" id="A0AA48GT05"/>
<proteinExistence type="predicted"/>
<dbReference type="InterPro" id="IPR018680">
    <property type="entry name" value="DUF2164"/>
</dbReference>
<keyword evidence="3" id="KW-1185">Reference proteome</keyword>
<evidence type="ECO:0000313" key="3">
    <source>
        <dbReference type="Proteomes" id="UP001238179"/>
    </source>
</evidence>
<dbReference type="KEGG" id="msil:METEAL_29290"/>
<dbReference type="Pfam" id="PF09932">
    <property type="entry name" value="DUF2164"/>
    <property type="match status" value="1"/>
</dbReference>
<reference evidence="3" key="1">
    <citation type="journal article" date="2023" name="Int. J. Syst. Evol. Microbiol.">
        <title>Mesoterricola silvestris gen. nov., sp. nov., Mesoterricola sediminis sp. nov., Geothrix oryzae sp. nov., Geothrix edaphica sp. nov., Geothrix rubra sp. nov., and Geothrix limicola sp. nov., six novel members of Acidobacteriota isolated from soils.</title>
        <authorList>
            <person name="Itoh H."/>
            <person name="Sugisawa Y."/>
            <person name="Mise K."/>
            <person name="Xu Z."/>
            <person name="Kuniyasu M."/>
            <person name="Ushijima N."/>
            <person name="Kawano K."/>
            <person name="Kobayashi E."/>
            <person name="Shiratori Y."/>
            <person name="Masuda Y."/>
            <person name="Senoo K."/>
        </authorList>
    </citation>
    <scope>NUCLEOTIDE SEQUENCE [LARGE SCALE GENOMIC DNA]</scope>
    <source>
        <strain evidence="3">W79</strain>
    </source>
</reference>
<sequence>MDIKLPKDVEQRLTASIRRYLDENLGEDVGDLKASLFLKYCLEEIAPSVYNLAIADARTFLQEKLQDMEDVCFAHEEGYWTQGSGARGVARRPGRRRPNDDV</sequence>
<dbReference type="EMBL" id="AP027080">
    <property type="protein sequence ID" value="BDU73755.1"/>
    <property type="molecule type" value="Genomic_DNA"/>
</dbReference>
<organism evidence="2 3">
    <name type="scientific">Mesoterricola silvestris</name>
    <dbReference type="NCBI Taxonomy" id="2927979"/>
    <lineage>
        <taxon>Bacteria</taxon>
        <taxon>Pseudomonadati</taxon>
        <taxon>Acidobacteriota</taxon>
        <taxon>Holophagae</taxon>
        <taxon>Holophagales</taxon>
        <taxon>Holophagaceae</taxon>
        <taxon>Mesoterricola</taxon>
    </lineage>
</organism>
<evidence type="ECO:0008006" key="4">
    <source>
        <dbReference type="Google" id="ProtNLM"/>
    </source>
</evidence>
<accession>A0AA48GT05</accession>
<dbReference type="RefSeq" id="WP_316412424.1">
    <property type="nucleotide sequence ID" value="NZ_AP027080.1"/>
</dbReference>
<evidence type="ECO:0000313" key="2">
    <source>
        <dbReference type="EMBL" id="BDU73755.1"/>
    </source>
</evidence>